<reference evidence="1" key="1">
    <citation type="journal article" date="2018" name="DNA Res.">
        <title>Multiple hybrid de novo genome assembly of finger millet, an orphan allotetraploid crop.</title>
        <authorList>
            <person name="Hatakeyama M."/>
            <person name="Aluri S."/>
            <person name="Balachadran M.T."/>
            <person name="Sivarajan S.R."/>
            <person name="Patrignani A."/>
            <person name="Gruter S."/>
            <person name="Poveda L."/>
            <person name="Shimizu-Inatsugi R."/>
            <person name="Baeten J."/>
            <person name="Francoijs K.J."/>
            <person name="Nataraja K.N."/>
            <person name="Reddy Y.A.N."/>
            <person name="Phadnis S."/>
            <person name="Ravikumar R.L."/>
            <person name="Schlapbach R."/>
            <person name="Sreeman S.M."/>
            <person name="Shimizu K.K."/>
        </authorList>
    </citation>
    <scope>NUCLEOTIDE SEQUENCE</scope>
</reference>
<organism evidence="1 2">
    <name type="scientific">Eleusine coracana subsp. coracana</name>
    <dbReference type="NCBI Taxonomy" id="191504"/>
    <lineage>
        <taxon>Eukaryota</taxon>
        <taxon>Viridiplantae</taxon>
        <taxon>Streptophyta</taxon>
        <taxon>Embryophyta</taxon>
        <taxon>Tracheophyta</taxon>
        <taxon>Spermatophyta</taxon>
        <taxon>Magnoliopsida</taxon>
        <taxon>Liliopsida</taxon>
        <taxon>Poales</taxon>
        <taxon>Poaceae</taxon>
        <taxon>PACMAD clade</taxon>
        <taxon>Chloridoideae</taxon>
        <taxon>Cynodonteae</taxon>
        <taxon>Eleusininae</taxon>
        <taxon>Eleusine</taxon>
    </lineage>
</organism>
<evidence type="ECO:0000313" key="2">
    <source>
        <dbReference type="Proteomes" id="UP001054889"/>
    </source>
</evidence>
<dbReference type="Proteomes" id="UP001054889">
    <property type="component" value="Unassembled WGS sequence"/>
</dbReference>
<sequence>MDAAYMQNCREGARDALLLAAPEHHPSSSCTCCTRAVATPPPSNSFGFSVFHQPVYLYRCDTCRAAHYVLSSGRGFVQGVATYTVMGDLTVTPSSGVSSVALLKKLGFKDHDAVEERTVNICHDECAYR</sequence>
<dbReference type="PANTHER" id="PTHR33103">
    <property type="entry name" value="OS01G0153900 PROTEIN"/>
    <property type="match status" value="1"/>
</dbReference>
<gene>
    <name evidence="1" type="primary">ga23431</name>
    <name evidence="1" type="ORF">PR202_ga23431</name>
</gene>
<dbReference type="EMBL" id="BQKI01000012">
    <property type="protein sequence ID" value="GJN05767.1"/>
    <property type="molecule type" value="Genomic_DNA"/>
</dbReference>
<name>A0AAV5D6F5_ELECO</name>
<accession>A0AAV5D6F5</accession>
<keyword evidence="2" id="KW-1185">Reference proteome</keyword>
<comment type="caution">
    <text evidence="1">The sequence shown here is derived from an EMBL/GenBank/DDBJ whole genome shotgun (WGS) entry which is preliminary data.</text>
</comment>
<dbReference type="InterPro" id="IPR007750">
    <property type="entry name" value="DUF674"/>
</dbReference>
<evidence type="ECO:0000313" key="1">
    <source>
        <dbReference type="EMBL" id="GJN05767.1"/>
    </source>
</evidence>
<dbReference type="PANTHER" id="PTHR33103:SF40">
    <property type="entry name" value="OS01G0153600 PROTEIN"/>
    <property type="match status" value="1"/>
</dbReference>
<dbReference type="Pfam" id="PF05056">
    <property type="entry name" value="DUF674"/>
    <property type="match status" value="1"/>
</dbReference>
<dbReference type="AlphaFoldDB" id="A0AAV5D6F5"/>
<proteinExistence type="predicted"/>
<protein>
    <submittedName>
        <fullName evidence="1">Uncharacterized protein</fullName>
    </submittedName>
</protein>
<reference evidence="1" key="2">
    <citation type="submission" date="2021-12" db="EMBL/GenBank/DDBJ databases">
        <title>Resequencing data analysis of finger millet.</title>
        <authorList>
            <person name="Hatakeyama M."/>
            <person name="Aluri S."/>
            <person name="Balachadran M.T."/>
            <person name="Sivarajan S.R."/>
            <person name="Poveda L."/>
            <person name="Shimizu-Inatsugi R."/>
            <person name="Schlapbach R."/>
            <person name="Sreeman S.M."/>
            <person name="Shimizu K.K."/>
        </authorList>
    </citation>
    <scope>NUCLEOTIDE SEQUENCE</scope>
</reference>